<proteinExistence type="predicted"/>
<evidence type="ECO:0000313" key="2">
    <source>
        <dbReference type="Proteomes" id="UP000632858"/>
    </source>
</evidence>
<name>A0A917CEF4_9GAMM</name>
<keyword evidence="2" id="KW-1185">Reference proteome</keyword>
<gene>
    <name evidence="1" type="ORF">GCM10010960_02530</name>
</gene>
<reference evidence="1" key="1">
    <citation type="journal article" date="2014" name="Int. J. Syst. Evol. Microbiol.">
        <title>Complete genome sequence of Corynebacterium casei LMG S-19264T (=DSM 44701T), isolated from a smear-ripened cheese.</title>
        <authorList>
            <consortium name="US DOE Joint Genome Institute (JGI-PGF)"/>
            <person name="Walter F."/>
            <person name="Albersmeier A."/>
            <person name="Kalinowski J."/>
            <person name="Ruckert C."/>
        </authorList>
    </citation>
    <scope>NUCLEOTIDE SEQUENCE</scope>
    <source>
        <strain evidence="1">CGMCC 1.12726</strain>
    </source>
</reference>
<dbReference type="RefSeq" id="WP_268235742.1">
    <property type="nucleotide sequence ID" value="NZ_BMFO01000001.1"/>
</dbReference>
<reference evidence="1" key="2">
    <citation type="submission" date="2020-09" db="EMBL/GenBank/DDBJ databases">
        <authorList>
            <person name="Sun Q."/>
            <person name="Zhou Y."/>
        </authorList>
    </citation>
    <scope>NUCLEOTIDE SEQUENCE</scope>
    <source>
        <strain evidence="1">CGMCC 1.12726</strain>
    </source>
</reference>
<organism evidence="1 2">
    <name type="scientific">Arenimonas maotaiensis</name>
    <dbReference type="NCBI Taxonomy" id="1446479"/>
    <lineage>
        <taxon>Bacteria</taxon>
        <taxon>Pseudomonadati</taxon>
        <taxon>Pseudomonadota</taxon>
        <taxon>Gammaproteobacteria</taxon>
        <taxon>Lysobacterales</taxon>
        <taxon>Lysobacteraceae</taxon>
        <taxon>Arenimonas</taxon>
    </lineage>
</organism>
<dbReference type="AlphaFoldDB" id="A0A917CEF4"/>
<dbReference type="EMBL" id="BMFO01000001">
    <property type="protein sequence ID" value="GGF83935.1"/>
    <property type="molecule type" value="Genomic_DNA"/>
</dbReference>
<evidence type="ECO:0000313" key="1">
    <source>
        <dbReference type="EMBL" id="GGF83935.1"/>
    </source>
</evidence>
<dbReference type="Proteomes" id="UP000632858">
    <property type="component" value="Unassembled WGS sequence"/>
</dbReference>
<protein>
    <submittedName>
        <fullName evidence="1">Uncharacterized protein</fullName>
    </submittedName>
</protein>
<accession>A0A917CEF4</accession>
<sequence>MRVILKRLLLALTALVLLLVLAAYGLLRTASRVIGPKCPSGLTW</sequence>
<comment type="caution">
    <text evidence="1">The sequence shown here is derived from an EMBL/GenBank/DDBJ whole genome shotgun (WGS) entry which is preliminary data.</text>
</comment>